<dbReference type="InterPro" id="IPR001261">
    <property type="entry name" value="ArgE/DapE_CS"/>
</dbReference>
<dbReference type="NCBIfam" id="TIGR01887">
    <property type="entry name" value="dipeptidaselike"/>
    <property type="match status" value="1"/>
</dbReference>
<comment type="cofactor">
    <cofactor evidence="1">
        <name>Zn(2+)</name>
        <dbReference type="ChEBI" id="CHEBI:29105"/>
    </cofactor>
</comment>
<evidence type="ECO:0000256" key="3">
    <source>
        <dbReference type="ARBA" id="ARBA00022670"/>
    </source>
</evidence>
<dbReference type="CDD" id="cd03888">
    <property type="entry name" value="M20_PepV"/>
    <property type="match status" value="1"/>
</dbReference>
<dbReference type="Gene3D" id="3.30.70.360">
    <property type="match status" value="2"/>
</dbReference>
<dbReference type="GO" id="GO:0006526">
    <property type="term" value="P:L-arginine biosynthetic process"/>
    <property type="evidence" value="ECO:0007669"/>
    <property type="project" value="TreeGrafter"/>
</dbReference>
<dbReference type="SUPFAM" id="SSF55031">
    <property type="entry name" value="Bacterial exopeptidase dimerisation domain"/>
    <property type="match status" value="1"/>
</dbReference>
<evidence type="ECO:0000256" key="8">
    <source>
        <dbReference type="ARBA" id="ARBA00023049"/>
    </source>
</evidence>
<dbReference type="GO" id="GO:0016805">
    <property type="term" value="F:dipeptidase activity"/>
    <property type="evidence" value="ECO:0007669"/>
    <property type="project" value="UniProtKB-KW"/>
</dbReference>
<dbReference type="PANTHER" id="PTHR43808">
    <property type="entry name" value="ACETYLORNITHINE DEACETYLASE"/>
    <property type="match status" value="1"/>
</dbReference>
<dbReference type="PROSITE" id="PS00758">
    <property type="entry name" value="ARGE_DAPE_CPG2_1"/>
    <property type="match status" value="1"/>
</dbReference>
<dbReference type="GO" id="GO:0008237">
    <property type="term" value="F:metallopeptidase activity"/>
    <property type="evidence" value="ECO:0007669"/>
    <property type="project" value="UniProtKB-KW"/>
</dbReference>
<dbReference type="AlphaFoldDB" id="A0A9D1NUQ8"/>
<reference evidence="9" key="2">
    <citation type="journal article" date="2021" name="PeerJ">
        <title>Extensive microbial diversity within the chicken gut microbiome revealed by metagenomics and culture.</title>
        <authorList>
            <person name="Gilroy R."/>
            <person name="Ravi A."/>
            <person name="Getino M."/>
            <person name="Pursley I."/>
            <person name="Horton D.L."/>
            <person name="Alikhan N.F."/>
            <person name="Baker D."/>
            <person name="Gharbi K."/>
            <person name="Hall N."/>
            <person name="Watson M."/>
            <person name="Adriaenssens E.M."/>
            <person name="Foster-Nyarko E."/>
            <person name="Jarju S."/>
            <person name="Secka A."/>
            <person name="Antonio M."/>
            <person name="Oren A."/>
            <person name="Chaudhuri R.R."/>
            <person name="La Ragione R."/>
            <person name="Hildebrand F."/>
            <person name="Pallen M.J."/>
        </authorList>
    </citation>
    <scope>NUCLEOTIDE SEQUENCE</scope>
    <source>
        <strain evidence="9">ChiBcec2-4451</strain>
    </source>
</reference>
<gene>
    <name evidence="9" type="primary">pepV</name>
    <name evidence="9" type="ORF">IAA63_09260</name>
</gene>
<evidence type="ECO:0000313" key="10">
    <source>
        <dbReference type="Proteomes" id="UP000886723"/>
    </source>
</evidence>
<dbReference type="Gene3D" id="3.40.630.10">
    <property type="entry name" value="Zn peptidases"/>
    <property type="match status" value="1"/>
</dbReference>
<dbReference type="Pfam" id="PF01546">
    <property type="entry name" value="Peptidase_M20"/>
    <property type="match status" value="1"/>
</dbReference>
<dbReference type="NCBIfam" id="NF005591">
    <property type="entry name" value="PRK07318.1"/>
    <property type="match status" value="1"/>
</dbReference>
<keyword evidence="8" id="KW-0482">Metalloprotease</keyword>
<dbReference type="SUPFAM" id="SSF53187">
    <property type="entry name" value="Zn-dependent exopeptidases"/>
    <property type="match status" value="1"/>
</dbReference>
<evidence type="ECO:0000256" key="7">
    <source>
        <dbReference type="ARBA" id="ARBA00022997"/>
    </source>
</evidence>
<dbReference type="InterPro" id="IPR050072">
    <property type="entry name" value="Peptidase_M20A"/>
</dbReference>
<organism evidence="9 10">
    <name type="scientific">Candidatus Pullilachnospira stercoravium</name>
    <dbReference type="NCBI Taxonomy" id="2840913"/>
    <lineage>
        <taxon>Bacteria</taxon>
        <taxon>Bacillati</taxon>
        <taxon>Bacillota</taxon>
        <taxon>Clostridia</taxon>
        <taxon>Lachnospirales</taxon>
        <taxon>Lachnospiraceae</taxon>
        <taxon>Lachnospiraceae incertae sedis</taxon>
        <taxon>Candidatus Pullilachnospira</taxon>
    </lineage>
</organism>
<evidence type="ECO:0000256" key="5">
    <source>
        <dbReference type="ARBA" id="ARBA00022801"/>
    </source>
</evidence>
<proteinExistence type="inferred from homology"/>
<comment type="similarity">
    <text evidence="2">Belongs to the peptidase M20A family.</text>
</comment>
<sequence length="454" mass="48834">MSYEKLNEKVLSMQEEILEAIRGCVAIDSVKGEARPEAPYGEGPKAALDYALKLGEKLGFKTGNVGNRVGWAEYGEGEEMVAVLGHLDVVPLGEGWTYPPLAGEIHDGKMYGRGVADDKGATIGAFYALKAIRDLGLPIDRRIRIMFGTDEECGSSCVQYYIDQGEELPVMGFTPDADYPCIFCEKGMTNYTLGKTVTDPGDIPVVSFQGGTAANVVTPYCRLVVQGDIPVAQGEGITVTKKDGMTIVEAEGVSAHGSTPALGVNAAIRLLRAVKDVKFGGDFQRMADFILEKLGDETNGQTLGIRYVDEETGETTVNLGIVQYDGKEMSLTLDIRYPKNASPDEVQKNTEAAAAASGLSVLHKTSAPLLYVPKDSELVQKLMKVYREATGRDDQPLAIGGGTYAKAFKNMVAFGPGFPGGPEVAHQPDEYIEVEALMKSLQISAAAMYEMARR</sequence>
<dbReference type="PANTHER" id="PTHR43808:SF31">
    <property type="entry name" value="N-ACETYL-L-CITRULLINE DEACETYLASE"/>
    <property type="match status" value="1"/>
</dbReference>
<keyword evidence="6" id="KW-0862">Zinc</keyword>
<dbReference type="EMBL" id="DVON01000194">
    <property type="protein sequence ID" value="HIV13309.1"/>
    <property type="molecule type" value="Genomic_DNA"/>
</dbReference>
<comment type="caution">
    <text evidence="9">The sequence shown here is derived from an EMBL/GenBank/DDBJ whole genome shotgun (WGS) entry which is preliminary data.</text>
</comment>
<reference evidence="9" key="1">
    <citation type="submission" date="2020-10" db="EMBL/GenBank/DDBJ databases">
        <authorList>
            <person name="Gilroy R."/>
        </authorList>
    </citation>
    <scope>NUCLEOTIDE SEQUENCE</scope>
    <source>
        <strain evidence="9">ChiBcec2-4451</strain>
    </source>
</reference>
<dbReference type="GO" id="GO:0006508">
    <property type="term" value="P:proteolysis"/>
    <property type="evidence" value="ECO:0007669"/>
    <property type="project" value="UniProtKB-KW"/>
</dbReference>
<dbReference type="InterPro" id="IPR010964">
    <property type="entry name" value="M20A_pepV-rel"/>
</dbReference>
<dbReference type="GO" id="GO:0008270">
    <property type="term" value="F:zinc ion binding"/>
    <property type="evidence" value="ECO:0007669"/>
    <property type="project" value="InterPro"/>
</dbReference>
<dbReference type="InterPro" id="IPR036264">
    <property type="entry name" value="Bact_exopeptidase_dim_dom"/>
</dbReference>
<dbReference type="InterPro" id="IPR002933">
    <property type="entry name" value="Peptidase_M20"/>
</dbReference>
<keyword evidence="5" id="KW-0378">Hydrolase</keyword>
<dbReference type="Proteomes" id="UP000886723">
    <property type="component" value="Unassembled WGS sequence"/>
</dbReference>
<name>A0A9D1NUQ8_9FIRM</name>
<evidence type="ECO:0000256" key="6">
    <source>
        <dbReference type="ARBA" id="ARBA00022833"/>
    </source>
</evidence>
<dbReference type="GO" id="GO:0008777">
    <property type="term" value="F:acetylornithine deacetylase activity"/>
    <property type="evidence" value="ECO:0007669"/>
    <property type="project" value="TreeGrafter"/>
</dbReference>
<evidence type="ECO:0000256" key="1">
    <source>
        <dbReference type="ARBA" id="ARBA00001947"/>
    </source>
</evidence>
<evidence type="ECO:0000313" key="9">
    <source>
        <dbReference type="EMBL" id="HIV13309.1"/>
    </source>
</evidence>
<accession>A0A9D1NUQ8</accession>
<evidence type="ECO:0000256" key="4">
    <source>
        <dbReference type="ARBA" id="ARBA00022723"/>
    </source>
</evidence>
<keyword evidence="4" id="KW-0479">Metal-binding</keyword>
<keyword evidence="7" id="KW-0224">Dipeptidase</keyword>
<protein>
    <submittedName>
        <fullName evidence="9">Dipeptidase PepV</fullName>
    </submittedName>
</protein>
<evidence type="ECO:0000256" key="2">
    <source>
        <dbReference type="ARBA" id="ARBA00006247"/>
    </source>
</evidence>
<keyword evidence="3" id="KW-0645">Protease</keyword>